<dbReference type="SUPFAM" id="SSF46785">
    <property type="entry name" value="Winged helix' DNA-binding domain"/>
    <property type="match status" value="1"/>
</dbReference>
<dbReference type="AlphaFoldDB" id="A0A4R6GFU3"/>
<dbReference type="PANTHER" id="PTHR38431:SF1">
    <property type="entry name" value="BLL2305 PROTEIN"/>
    <property type="match status" value="1"/>
</dbReference>
<accession>A0A4R6GFU3</accession>
<name>A0A4R6GFU3_9BURK</name>
<dbReference type="InterPro" id="IPR036388">
    <property type="entry name" value="WH-like_DNA-bd_sf"/>
</dbReference>
<evidence type="ECO:0000259" key="1">
    <source>
        <dbReference type="Pfam" id="PF00126"/>
    </source>
</evidence>
<dbReference type="RefSeq" id="WP_112990422.1">
    <property type="nucleotide sequence ID" value="NZ_PTLZ01000001.1"/>
</dbReference>
<sequence>MFKVVINPHWEITHSSADTPLDTAVLLGLLMSIQKTGSISKAARLVDLSYRYSWGLLRDAEKMFGTSLLNTDRGRGTTLTALAEKLIWADRRIRARLSPTLESLASELESEIGKTIVGKTKPLRLDASHGFAVDALLHQLTEANLPVDLRYRNSTDAVAALSRNECDLAGFHVPLGEFEKKAVERYTQWLNPREHCLLHLAVRTQGMFVAPGNPKKIQSLQDLTRPGIRFVNRQAGSGTRMLLELMLAGANISPFDIEGYQSNEFTHSAVAAFIASGMADVGVGVQTAAHRFSLDFIPLIRERYFLALPLAIMDDPLIQLVIDVVQSGYFRKVINGLAGYDASDTGKILLLSEAFGHVKTAAA</sequence>
<dbReference type="InterPro" id="IPR024370">
    <property type="entry name" value="PBP_domain"/>
</dbReference>
<dbReference type="SUPFAM" id="SSF53850">
    <property type="entry name" value="Periplasmic binding protein-like II"/>
    <property type="match status" value="1"/>
</dbReference>
<dbReference type="Gene3D" id="1.10.10.10">
    <property type="entry name" value="Winged helix-like DNA-binding domain superfamily/Winged helix DNA-binding domain"/>
    <property type="match status" value="1"/>
</dbReference>
<feature type="domain" description="PBP" evidence="2">
    <location>
        <begin position="143"/>
        <end position="326"/>
    </location>
</feature>
<dbReference type="InterPro" id="IPR036390">
    <property type="entry name" value="WH_DNA-bd_sf"/>
</dbReference>
<gene>
    <name evidence="3" type="ORF">EV677_0243</name>
</gene>
<dbReference type="Pfam" id="PF00126">
    <property type="entry name" value="HTH_1"/>
    <property type="match status" value="1"/>
</dbReference>
<evidence type="ECO:0000313" key="3">
    <source>
        <dbReference type="EMBL" id="TDN93713.1"/>
    </source>
</evidence>
<dbReference type="PANTHER" id="PTHR38431">
    <property type="entry name" value="BLL2305 PROTEIN"/>
    <property type="match status" value="1"/>
</dbReference>
<organism evidence="3 4">
    <name type="scientific">Herminiimonas fonticola</name>
    <dbReference type="NCBI Taxonomy" id="303380"/>
    <lineage>
        <taxon>Bacteria</taxon>
        <taxon>Pseudomonadati</taxon>
        <taxon>Pseudomonadota</taxon>
        <taxon>Betaproteobacteria</taxon>
        <taxon>Burkholderiales</taxon>
        <taxon>Oxalobacteraceae</taxon>
        <taxon>Herminiimonas</taxon>
    </lineage>
</organism>
<comment type="caution">
    <text evidence="3">The sequence shown here is derived from an EMBL/GenBank/DDBJ whole genome shotgun (WGS) entry which is preliminary data.</text>
</comment>
<dbReference type="InterPro" id="IPR000847">
    <property type="entry name" value="LysR_HTH_N"/>
</dbReference>
<feature type="domain" description="HTH lysR-type" evidence="1">
    <location>
        <begin position="28"/>
        <end position="83"/>
    </location>
</feature>
<dbReference type="Pfam" id="PF12727">
    <property type="entry name" value="PBP_like"/>
    <property type="match status" value="1"/>
</dbReference>
<evidence type="ECO:0000313" key="4">
    <source>
        <dbReference type="Proteomes" id="UP000294737"/>
    </source>
</evidence>
<reference evidence="3 4" key="1">
    <citation type="submission" date="2019-03" db="EMBL/GenBank/DDBJ databases">
        <title>Genomic Encyclopedia of Type Strains, Phase IV (KMG-IV): sequencing the most valuable type-strain genomes for metagenomic binning, comparative biology and taxonomic classification.</title>
        <authorList>
            <person name="Goeker M."/>
        </authorList>
    </citation>
    <scope>NUCLEOTIDE SEQUENCE [LARGE SCALE GENOMIC DNA]</scope>
    <source>
        <strain evidence="3 4">DSM 18555</strain>
    </source>
</reference>
<dbReference type="EMBL" id="SNWF01000004">
    <property type="protein sequence ID" value="TDN93713.1"/>
    <property type="molecule type" value="Genomic_DNA"/>
</dbReference>
<protein>
    <submittedName>
        <fullName evidence="3">Molybdate transport repressor ModE-like protein</fullName>
    </submittedName>
</protein>
<dbReference type="OrthoDB" id="9805928at2"/>
<proteinExistence type="predicted"/>
<evidence type="ECO:0000259" key="2">
    <source>
        <dbReference type="Pfam" id="PF12727"/>
    </source>
</evidence>
<dbReference type="Gene3D" id="3.40.190.10">
    <property type="entry name" value="Periplasmic binding protein-like II"/>
    <property type="match status" value="1"/>
</dbReference>
<dbReference type="Proteomes" id="UP000294737">
    <property type="component" value="Unassembled WGS sequence"/>
</dbReference>
<keyword evidence="4" id="KW-1185">Reference proteome</keyword>